<organism evidence="3 4">
    <name type="scientific">Maioricimonas rarisocia</name>
    <dbReference type="NCBI Taxonomy" id="2528026"/>
    <lineage>
        <taxon>Bacteria</taxon>
        <taxon>Pseudomonadati</taxon>
        <taxon>Planctomycetota</taxon>
        <taxon>Planctomycetia</taxon>
        <taxon>Planctomycetales</taxon>
        <taxon>Planctomycetaceae</taxon>
        <taxon>Maioricimonas</taxon>
    </lineage>
</organism>
<name>A0A517Z4L9_9PLAN</name>
<reference evidence="3 4" key="1">
    <citation type="submission" date="2019-02" db="EMBL/GenBank/DDBJ databases">
        <title>Deep-cultivation of Planctomycetes and their phenomic and genomic characterization uncovers novel biology.</title>
        <authorList>
            <person name="Wiegand S."/>
            <person name="Jogler M."/>
            <person name="Boedeker C."/>
            <person name="Pinto D."/>
            <person name="Vollmers J."/>
            <person name="Rivas-Marin E."/>
            <person name="Kohn T."/>
            <person name="Peeters S.H."/>
            <person name="Heuer A."/>
            <person name="Rast P."/>
            <person name="Oberbeckmann S."/>
            <person name="Bunk B."/>
            <person name="Jeske O."/>
            <person name="Meyerdierks A."/>
            <person name="Storesund J.E."/>
            <person name="Kallscheuer N."/>
            <person name="Luecker S."/>
            <person name="Lage O.M."/>
            <person name="Pohl T."/>
            <person name="Merkel B.J."/>
            <person name="Hornburger P."/>
            <person name="Mueller R.-W."/>
            <person name="Bruemmer F."/>
            <person name="Labrenz M."/>
            <person name="Spormann A.M."/>
            <person name="Op den Camp H."/>
            <person name="Overmann J."/>
            <person name="Amann R."/>
            <person name="Jetten M.S.M."/>
            <person name="Mascher T."/>
            <person name="Medema M.H."/>
            <person name="Devos D.P."/>
            <person name="Kaster A.-K."/>
            <person name="Ovreas L."/>
            <person name="Rohde M."/>
            <person name="Galperin M.Y."/>
            <person name="Jogler C."/>
        </authorList>
    </citation>
    <scope>NUCLEOTIDE SEQUENCE [LARGE SCALE GENOMIC DNA]</scope>
    <source>
        <strain evidence="3 4">Mal4</strain>
    </source>
</reference>
<keyword evidence="2" id="KW-0732">Signal</keyword>
<dbReference type="KEGG" id="mri:Mal4_17440"/>
<evidence type="ECO:0000256" key="2">
    <source>
        <dbReference type="SAM" id="SignalP"/>
    </source>
</evidence>
<evidence type="ECO:0008006" key="5">
    <source>
        <dbReference type="Google" id="ProtNLM"/>
    </source>
</evidence>
<keyword evidence="4" id="KW-1185">Reference proteome</keyword>
<dbReference type="Proteomes" id="UP000320496">
    <property type="component" value="Chromosome"/>
</dbReference>
<feature type="region of interest" description="Disordered" evidence="1">
    <location>
        <begin position="46"/>
        <end position="65"/>
    </location>
</feature>
<sequence precursor="true">MTRVTLQRLVAAVVPALLVAGAAGGASADETGVVRLNDTGVVRISDDESSENVVRGQSPEDGGEIQQASCQNCQSGHYGGDVIYSDGPYYGDCYECGSGGSHSFLSDNFIADWLHNQAAAHRARNLENSARMRWKFTEACYHNRAWARCKLGYFIPTGCCGKGCPPVGLYSAVYPVNPHHFDGRDGQVYAAQGVGGPVSVPLAPNVRHTYNYGWGVPSSRLTPISHPLPPVQ</sequence>
<dbReference type="RefSeq" id="WP_145368255.1">
    <property type="nucleotide sequence ID" value="NZ_CP036275.1"/>
</dbReference>
<accession>A0A517Z4L9</accession>
<proteinExistence type="predicted"/>
<feature type="chain" id="PRO_5021699822" description="Secreted protein" evidence="2">
    <location>
        <begin position="29"/>
        <end position="232"/>
    </location>
</feature>
<dbReference type="EMBL" id="CP036275">
    <property type="protein sequence ID" value="QDU37432.1"/>
    <property type="molecule type" value="Genomic_DNA"/>
</dbReference>
<evidence type="ECO:0000256" key="1">
    <source>
        <dbReference type="SAM" id="MobiDB-lite"/>
    </source>
</evidence>
<feature type="signal peptide" evidence="2">
    <location>
        <begin position="1"/>
        <end position="28"/>
    </location>
</feature>
<dbReference type="OrthoDB" id="211632at2"/>
<evidence type="ECO:0000313" key="3">
    <source>
        <dbReference type="EMBL" id="QDU37432.1"/>
    </source>
</evidence>
<evidence type="ECO:0000313" key="4">
    <source>
        <dbReference type="Proteomes" id="UP000320496"/>
    </source>
</evidence>
<dbReference type="AlphaFoldDB" id="A0A517Z4L9"/>
<gene>
    <name evidence="3" type="ORF">Mal4_17440</name>
</gene>
<protein>
    <recommendedName>
        <fullName evidence="5">Secreted protein</fullName>
    </recommendedName>
</protein>